<proteinExistence type="predicted"/>
<keyword evidence="9" id="KW-1185">Reference proteome</keyword>
<feature type="region of interest" description="Disordered" evidence="5">
    <location>
        <begin position="420"/>
        <end position="538"/>
    </location>
</feature>
<evidence type="ECO:0000256" key="4">
    <source>
        <dbReference type="PROSITE-ProRule" id="PRU00175"/>
    </source>
</evidence>
<dbReference type="SUPFAM" id="SSF57903">
    <property type="entry name" value="FYVE/PHD zinc finger"/>
    <property type="match status" value="1"/>
</dbReference>
<sequence>MAETCIVCLGDLAGGGADVSSTSFPSPTNDSLEADADHTASKLKQIASPQHEILTDEEEIAHLLPCGHNLHHDCLKPWVERANSCPICRASFNMVELSARIGGLITSSYAVQDKQQVADIDPSMVIEEEDVLEDDGYEPCMVCEDFGDITSLMQCNGCEQLCHVFCAGLDVMPARGPWYCQTCLENPQILGEASRGPQPRNPQAFTNGRGRRRNAARQPNAWARVWQTVYDRLHLDLDFPFDEEASEPDRTSEAQRREFEEWERRLQVATRNGAGDRFRRAAASVLEPNNNRSAPQPPPDPESQEELRAWNAFEKAREQLEDGSSSSNRRKRKSVTSSPAESDARREPERKLKRPRTRIAHEVGEASRDPIREPVAETSIVARAPEPRNSSPLNGLRDGGDSNGAIPGFLQSLLKEVEVTPDTEDEITAPQPKRVIIERACSPQGSSPGLSPVYPSPRGMTPPPLNLSRPISPQLQASPNLSPGYSPGSRFPPYSPAEDDLRPGRRRHGHQNSPGALSSPPRSKDSSPNRPNLSYSTKAEIQRMVSAALKPRYLKHEVSKDEYTDINRDVSRRLYDRVGDKGPAALADQSTREMWQKVAGDEVEGAVRALRAAEGGEVVETASVEGEAES</sequence>
<feature type="compositionally biased region" description="Basic and acidic residues" evidence="5">
    <location>
        <begin position="359"/>
        <end position="375"/>
    </location>
</feature>
<evidence type="ECO:0000256" key="1">
    <source>
        <dbReference type="ARBA" id="ARBA00022723"/>
    </source>
</evidence>
<feature type="region of interest" description="Disordered" evidence="5">
    <location>
        <begin position="284"/>
        <end position="407"/>
    </location>
</feature>
<dbReference type="InterPro" id="IPR013083">
    <property type="entry name" value="Znf_RING/FYVE/PHD"/>
</dbReference>
<feature type="region of interest" description="Disordered" evidence="5">
    <location>
        <begin position="191"/>
        <end position="218"/>
    </location>
</feature>
<feature type="compositionally biased region" description="Polar residues" evidence="5">
    <location>
        <begin position="469"/>
        <end position="483"/>
    </location>
</feature>
<dbReference type="AlphaFoldDB" id="A0A8E2JC84"/>
<dbReference type="EMBL" id="KV745155">
    <property type="protein sequence ID" value="OCK77103.1"/>
    <property type="molecule type" value="Genomic_DNA"/>
</dbReference>
<dbReference type="SMART" id="SM00249">
    <property type="entry name" value="PHD"/>
    <property type="match status" value="1"/>
</dbReference>
<protein>
    <recommendedName>
        <fullName evidence="10">PHD and RING finger domain-containing protein</fullName>
    </recommendedName>
</protein>
<dbReference type="OrthoDB" id="8062037at2759"/>
<dbReference type="PROSITE" id="PS50089">
    <property type="entry name" value="ZF_RING_2"/>
    <property type="match status" value="1"/>
</dbReference>
<keyword evidence="1" id="KW-0479">Metal-binding</keyword>
<dbReference type="InterPro" id="IPR001965">
    <property type="entry name" value="Znf_PHD"/>
</dbReference>
<name>A0A8E2JC84_9PEZI</name>
<evidence type="ECO:0000256" key="5">
    <source>
        <dbReference type="SAM" id="MobiDB-lite"/>
    </source>
</evidence>
<dbReference type="Pfam" id="PF13639">
    <property type="entry name" value="zf-RING_2"/>
    <property type="match status" value="1"/>
</dbReference>
<accession>A0A8E2JC84</accession>
<dbReference type="InterPro" id="IPR011011">
    <property type="entry name" value="Znf_FYVE_PHD"/>
</dbReference>
<dbReference type="InterPro" id="IPR047157">
    <property type="entry name" value="PHRF1/Atg35"/>
</dbReference>
<evidence type="ECO:0008006" key="10">
    <source>
        <dbReference type="Google" id="ProtNLM"/>
    </source>
</evidence>
<dbReference type="CDD" id="cd15489">
    <property type="entry name" value="PHD_SF"/>
    <property type="match status" value="1"/>
</dbReference>
<gene>
    <name evidence="8" type="ORF">K432DRAFT_445588</name>
</gene>
<evidence type="ECO:0000313" key="8">
    <source>
        <dbReference type="EMBL" id="OCK77103.1"/>
    </source>
</evidence>
<evidence type="ECO:0000259" key="7">
    <source>
        <dbReference type="PROSITE" id="PS50089"/>
    </source>
</evidence>
<dbReference type="PANTHER" id="PTHR12618">
    <property type="entry name" value="PHD AND RING FINGER DOMAIN-CONTAINING PROTEIN 1"/>
    <property type="match status" value="1"/>
</dbReference>
<feature type="domain" description="RING-type" evidence="7">
    <location>
        <begin position="5"/>
        <end position="89"/>
    </location>
</feature>
<feature type="domain" description="PHD-type" evidence="6">
    <location>
        <begin position="137"/>
        <end position="186"/>
    </location>
</feature>
<evidence type="ECO:0000256" key="3">
    <source>
        <dbReference type="ARBA" id="ARBA00022833"/>
    </source>
</evidence>
<dbReference type="GO" id="GO:0008270">
    <property type="term" value="F:zinc ion binding"/>
    <property type="evidence" value="ECO:0007669"/>
    <property type="project" value="UniProtKB-KW"/>
</dbReference>
<dbReference type="InterPro" id="IPR019787">
    <property type="entry name" value="Znf_PHD-finger"/>
</dbReference>
<reference evidence="8 9" key="1">
    <citation type="journal article" date="2016" name="Nat. Commun.">
        <title>Ectomycorrhizal ecology is imprinted in the genome of the dominant symbiotic fungus Cenococcum geophilum.</title>
        <authorList>
            <consortium name="DOE Joint Genome Institute"/>
            <person name="Peter M."/>
            <person name="Kohler A."/>
            <person name="Ohm R.A."/>
            <person name="Kuo A."/>
            <person name="Krutzmann J."/>
            <person name="Morin E."/>
            <person name="Arend M."/>
            <person name="Barry K.W."/>
            <person name="Binder M."/>
            <person name="Choi C."/>
            <person name="Clum A."/>
            <person name="Copeland A."/>
            <person name="Grisel N."/>
            <person name="Haridas S."/>
            <person name="Kipfer T."/>
            <person name="LaButti K."/>
            <person name="Lindquist E."/>
            <person name="Lipzen A."/>
            <person name="Maire R."/>
            <person name="Meier B."/>
            <person name="Mihaltcheva S."/>
            <person name="Molinier V."/>
            <person name="Murat C."/>
            <person name="Poggeler S."/>
            <person name="Quandt C.A."/>
            <person name="Sperisen C."/>
            <person name="Tritt A."/>
            <person name="Tisserant E."/>
            <person name="Crous P.W."/>
            <person name="Henrissat B."/>
            <person name="Nehls U."/>
            <person name="Egli S."/>
            <person name="Spatafora J.W."/>
            <person name="Grigoriev I.V."/>
            <person name="Martin F.M."/>
        </authorList>
    </citation>
    <scope>NUCLEOTIDE SEQUENCE [LARGE SCALE GENOMIC DNA]</scope>
    <source>
        <strain evidence="8 9">CBS 459.81</strain>
    </source>
</reference>
<dbReference type="PANTHER" id="PTHR12618:SF20">
    <property type="entry name" value="PHD AND RING FINGER DOMAIN-CONTAINING PROTEIN 1"/>
    <property type="match status" value="1"/>
</dbReference>
<evidence type="ECO:0000259" key="6">
    <source>
        <dbReference type="PROSITE" id="PS50016"/>
    </source>
</evidence>
<feature type="compositionally biased region" description="Polar residues" evidence="5">
    <location>
        <begin position="528"/>
        <end position="538"/>
    </location>
</feature>
<dbReference type="Proteomes" id="UP000250266">
    <property type="component" value="Unassembled WGS sequence"/>
</dbReference>
<dbReference type="SMART" id="SM00184">
    <property type="entry name" value="RING"/>
    <property type="match status" value="1"/>
</dbReference>
<evidence type="ECO:0000256" key="2">
    <source>
        <dbReference type="ARBA" id="ARBA00022771"/>
    </source>
</evidence>
<organism evidence="8 9">
    <name type="scientific">Lepidopterella palustris CBS 459.81</name>
    <dbReference type="NCBI Taxonomy" id="1314670"/>
    <lineage>
        <taxon>Eukaryota</taxon>
        <taxon>Fungi</taxon>
        <taxon>Dikarya</taxon>
        <taxon>Ascomycota</taxon>
        <taxon>Pezizomycotina</taxon>
        <taxon>Dothideomycetes</taxon>
        <taxon>Pleosporomycetidae</taxon>
        <taxon>Mytilinidiales</taxon>
        <taxon>Argynnaceae</taxon>
        <taxon>Lepidopterella</taxon>
    </lineage>
</organism>
<dbReference type="Gene3D" id="3.30.40.10">
    <property type="entry name" value="Zinc/RING finger domain, C3HC4 (zinc finger)"/>
    <property type="match status" value="2"/>
</dbReference>
<dbReference type="SUPFAM" id="SSF57850">
    <property type="entry name" value="RING/U-box"/>
    <property type="match status" value="1"/>
</dbReference>
<dbReference type="PROSITE" id="PS50016">
    <property type="entry name" value="ZF_PHD_2"/>
    <property type="match status" value="1"/>
</dbReference>
<evidence type="ECO:0000313" key="9">
    <source>
        <dbReference type="Proteomes" id="UP000250266"/>
    </source>
</evidence>
<dbReference type="InterPro" id="IPR001841">
    <property type="entry name" value="Znf_RING"/>
</dbReference>
<keyword evidence="3" id="KW-0862">Zinc</keyword>
<keyword evidence="2 4" id="KW-0863">Zinc-finger</keyword>